<evidence type="ECO:0000256" key="1">
    <source>
        <dbReference type="ARBA" id="ARBA00004141"/>
    </source>
</evidence>
<evidence type="ECO:0000256" key="2">
    <source>
        <dbReference type="ARBA" id="ARBA00022692"/>
    </source>
</evidence>
<dbReference type="GO" id="GO:0016020">
    <property type="term" value="C:membrane"/>
    <property type="evidence" value="ECO:0007669"/>
    <property type="project" value="UniProtKB-SubCell"/>
</dbReference>
<dbReference type="InterPro" id="IPR044878">
    <property type="entry name" value="UbiA_sf"/>
</dbReference>
<keyword evidence="3" id="KW-1133">Transmembrane helix</keyword>
<protein>
    <recommendedName>
        <fullName evidence="7">4-hydroxybenzoate polyprenyltransferase-like prenyltransferase</fullName>
    </recommendedName>
</protein>
<accession>C7NIH5</accession>
<dbReference type="AlphaFoldDB" id="C7NIH5"/>
<sequence>MSTSPRPSLRVARALAASCHPLPTVMVTGLGTALAVAAAREVRRGAGATLPASGPAVGVARGARLTAWSVAVGSGQLVIGWVNDALDAERDARVGRTDKPVAAGAVSVPTVWGAAGCAALMSALAGRWTGWGLAASQLGLVVVPGVAHSLGVKRTVLSPVPWAVAFGALPVLAHRAGGGGGLPARPAVAGAALGAAAHLVNAARDVEDDALTGQEGLPARLGVAASHGVAAGLVGVAAASVRGPMRWFVGAAAGAVALVGVRAG</sequence>
<keyword evidence="2" id="KW-0812">Transmembrane</keyword>
<keyword evidence="4" id="KW-0472">Membrane</keyword>
<comment type="subcellular location">
    <subcellularLocation>
        <location evidence="1">Membrane</location>
        <topology evidence="1">Multi-pass membrane protein</topology>
    </subcellularLocation>
</comment>
<organism evidence="5 6">
    <name type="scientific">Kytococcus sedentarius (strain ATCC 14392 / DSM 20547 / JCM 11482 / CCUG 33030 / NBRC 15357 / NCTC 11040 / CCM 314 / 541)</name>
    <name type="common">Micrococcus sedentarius</name>
    <dbReference type="NCBI Taxonomy" id="478801"/>
    <lineage>
        <taxon>Bacteria</taxon>
        <taxon>Bacillati</taxon>
        <taxon>Actinomycetota</taxon>
        <taxon>Actinomycetes</taxon>
        <taxon>Micrococcales</taxon>
        <taxon>Kytococcaceae</taxon>
        <taxon>Kytococcus</taxon>
    </lineage>
</organism>
<dbReference type="KEGG" id="kse:Ksed_00490"/>
<evidence type="ECO:0000256" key="4">
    <source>
        <dbReference type="ARBA" id="ARBA00023136"/>
    </source>
</evidence>
<dbReference type="Gene3D" id="1.10.357.140">
    <property type="entry name" value="UbiA prenyltransferase"/>
    <property type="match status" value="1"/>
</dbReference>
<dbReference type="GO" id="GO:0016765">
    <property type="term" value="F:transferase activity, transferring alkyl or aryl (other than methyl) groups"/>
    <property type="evidence" value="ECO:0007669"/>
    <property type="project" value="InterPro"/>
</dbReference>
<dbReference type="HOGENOM" id="CLU_080174_0_0_11"/>
<proteinExistence type="predicted"/>
<keyword evidence="6" id="KW-1185">Reference proteome</keyword>
<evidence type="ECO:0000313" key="5">
    <source>
        <dbReference type="EMBL" id="ACV05146.1"/>
    </source>
</evidence>
<dbReference type="Pfam" id="PF01040">
    <property type="entry name" value="UbiA"/>
    <property type="match status" value="1"/>
</dbReference>
<dbReference type="STRING" id="478801.Ksed_00490"/>
<dbReference type="Proteomes" id="UP000006666">
    <property type="component" value="Chromosome"/>
</dbReference>
<gene>
    <name evidence="5" type="ordered locus">Ksed_00490</name>
</gene>
<name>C7NIH5_KYTSD</name>
<evidence type="ECO:0008006" key="7">
    <source>
        <dbReference type="Google" id="ProtNLM"/>
    </source>
</evidence>
<dbReference type="InterPro" id="IPR000537">
    <property type="entry name" value="UbiA_prenyltransferase"/>
</dbReference>
<dbReference type="EMBL" id="CP001686">
    <property type="protein sequence ID" value="ACV05146.1"/>
    <property type="molecule type" value="Genomic_DNA"/>
</dbReference>
<evidence type="ECO:0000256" key="3">
    <source>
        <dbReference type="ARBA" id="ARBA00022989"/>
    </source>
</evidence>
<reference evidence="5 6" key="1">
    <citation type="journal article" date="2009" name="Stand. Genomic Sci.">
        <title>Complete genome sequence of Kytococcus sedentarius type strain (541).</title>
        <authorList>
            <person name="Sims D."/>
            <person name="Brettin T."/>
            <person name="Detter J.C."/>
            <person name="Han C."/>
            <person name="Lapidus A."/>
            <person name="Copeland A."/>
            <person name="Glavina Del Rio T."/>
            <person name="Nolan M."/>
            <person name="Chen F."/>
            <person name="Lucas S."/>
            <person name="Tice H."/>
            <person name="Cheng J.F."/>
            <person name="Bruce D."/>
            <person name="Goodwin L."/>
            <person name="Pitluck S."/>
            <person name="Ovchinnikova G."/>
            <person name="Pati A."/>
            <person name="Ivanova N."/>
            <person name="Mavrommatis K."/>
            <person name="Chen A."/>
            <person name="Palaniappan K."/>
            <person name="D'haeseleer P."/>
            <person name="Chain P."/>
            <person name="Bristow J."/>
            <person name="Eisen J.A."/>
            <person name="Markowitz V."/>
            <person name="Hugenholtz P."/>
            <person name="Schneider S."/>
            <person name="Goker M."/>
            <person name="Pukall R."/>
            <person name="Kyrpides N.C."/>
            <person name="Klenk H.P."/>
        </authorList>
    </citation>
    <scope>NUCLEOTIDE SEQUENCE [LARGE SCALE GENOMIC DNA]</scope>
    <source>
        <strain evidence="6">ATCC 14392 / DSM 20547 / JCM 11482 / CCUG 33030 / NBRC 15357 / NCTC 11040 / CCM 314 / 541</strain>
    </source>
</reference>
<dbReference type="eggNOG" id="COG0382">
    <property type="taxonomic scope" value="Bacteria"/>
</dbReference>
<dbReference type="RefSeq" id="WP_012801565.1">
    <property type="nucleotide sequence ID" value="NC_013169.1"/>
</dbReference>
<evidence type="ECO:0000313" key="6">
    <source>
        <dbReference type="Proteomes" id="UP000006666"/>
    </source>
</evidence>